<feature type="compositionally biased region" description="Basic residues" evidence="3">
    <location>
        <begin position="229"/>
        <end position="246"/>
    </location>
</feature>
<dbReference type="InterPro" id="IPR001878">
    <property type="entry name" value="Znf_CCHC"/>
</dbReference>
<dbReference type="AlphaFoldDB" id="A0A4Y2PUT2"/>
<feature type="compositionally biased region" description="Low complexity" evidence="3">
    <location>
        <begin position="252"/>
        <end position="263"/>
    </location>
</feature>
<proteinExistence type="predicted"/>
<protein>
    <recommendedName>
        <fullName evidence="4">CCHC-type domain-containing protein</fullName>
    </recommendedName>
</protein>
<reference evidence="5 6" key="1">
    <citation type="journal article" date="2019" name="Sci. Rep.">
        <title>Orb-weaving spider Araneus ventricosus genome elucidates the spidroin gene catalogue.</title>
        <authorList>
            <person name="Kono N."/>
            <person name="Nakamura H."/>
            <person name="Ohtoshi R."/>
            <person name="Moran D.A.P."/>
            <person name="Shinohara A."/>
            <person name="Yoshida Y."/>
            <person name="Fujiwara M."/>
            <person name="Mori M."/>
            <person name="Tomita M."/>
            <person name="Arakawa K."/>
        </authorList>
    </citation>
    <scope>NUCLEOTIDE SEQUENCE [LARGE SCALE GENOMIC DNA]</scope>
</reference>
<keyword evidence="1" id="KW-0863">Zinc-finger</keyword>
<name>A0A4Y2PUT2_ARAVE</name>
<accession>A0A4Y2PUT2</accession>
<feature type="compositionally biased region" description="Polar residues" evidence="3">
    <location>
        <begin position="181"/>
        <end position="192"/>
    </location>
</feature>
<evidence type="ECO:0000313" key="5">
    <source>
        <dbReference type="EMBL" id="GBN54892.1"/>
    </source>
</evidence>
<keyword evidence="1" id="KW-0479">Metal-binding</keyword>
<evidence type="ECO:0000256" key="3">
    <source>
        <dbReference type="SAM" id="MobiDB-lite"/>
    </source>
</evidence>
<feature type="coiled-coil region" evidence="2">
    <location>
        <begin position="365"/>
        <end position="396"/>
    </location>
</feature>
<dbReference type="EMBL" id="BGPR01012169">
    <property type="protein sequence ID" value="GBN54892.1"/>
    <property type="molecule type" value="Genomic_DNA"/>
</dbReference>
<dbReference type="Proteomes" id="UP000499080">
    <property type="component" value="Unassembled WGS sequence"/>
</dbReference>
<dbReference type="PROSITE" id="PS50158">
    <property type="entry name" value="ZF_CCHC"/>
    <property type="match status" value="1"/>
</dbReference>
<feature type="region of interest" description="Disordered" evidence="3">
    <location>
        <begin position="150"/>
        <end position="199"/>
    </location>
</feature>
<organism evidence="5 6">
    <name type="scientific">Araneus ventricosus</name>
    <name type="common">Orbweaver spider</name>
    <name type="synonym">Epeira ventricosa</name>
    <dbReference type="NCBI Taxonomy" id="182803"/>
    <lineage>
        <taxon>Eukaryota</taxon>
        <taxon>Metazoa</taxon>
        <taxon>Ecdysozoa</taxon>
        <taxon>Arthropoda</taxon>
        <taxon>Chelicerata</taxon>
        <taxon>Arachnida</taxon>
        <taxon>Araneae</taxon>
        <taxon>Araneomorphae</taxon>
        <taxon>Entelegynae</taxon>
        <taxon>Araneoidea</taxon>
        <taxon>Araneidae</taxon>
        <taxon>Araneus</taxon>
    </lineage>
</organism>
<keyword evidence="2" id="KW-0175">Coiled coil</keyword>
<sequence>MATSKDSKIKALKSESLLGMATTGVKSKTGKSKAMGKKLPSGSDDDFKEGYGLPKPKFLGKQNKIKTPSVPGPVVAPFQFRQTNPFGLQPVGAAPLESVKANTGSTLPSGYVGFGLSMGLPAGTRWGNTPYPGAVQEDVLAGADRTNVLNKENTSVAPPSVLSVEGGGVTPADRDGYTDTPDPSVTAGTPQLKQGGLFTASHIAEPQVLETVLPALPPGDAMEEDGKSGQKRKPTKVPKRKLKVSKGKSEGSIDSLLMDNSSSDSDKTVIVPKSLGSLPSDEEQQPLEIPPTPNPRLEELYPDSVFFKDDQYSYEQSGICPWLWYMSEEFRQTYHEPIDRLKNINEFLSTVSDYFMSHQTDWKKMAAAKVQLEAEKAQLEVKMAQMEVQMAQFEEQLRAGVMVPTPLPLPGRSAWSKVVKRHPLKGGPSTSVVQQEVPTVVGDSIPVRVNSPLVSTRPSVQQPHVQQTPLVPFAAKVKLKPPQGLPTVLVKPLGDTIDSSAGLNRLLETHVHPKILGIQIVACLPAAGNGVIVRTESIAMANILENDINAHPDLNGVYTAEEPKKPNPRILVYDVPELPGYRVEQENLFLAKLGQSNSFPEGAATVHFRRKGRGYSQHWVISLDPIAFHSLGTSILFHWGFGSFKFRPFYEPQQCFKCSKFGHTQSSCHAKTELCSRCPGEHSYRNCREQQPSCRNCIEFNRRTRARPSLSVNHTAVSRHCPMFLRECEELRGRFSTVFKKI</sequence>
<gene>
    <name evidence="5" type="ORF">AVEN_237501_1</name>
</gene>
<evidence type="ECO:0000259" key="4">
    <source>
        <dbReference type="PROSITE" id="PS50158"/>
    </source>
</evidence>
<dbReference type="GO" id="GO:0003676">
    <property type="term" value="F:nucleic acid binding"/>
    <property type="evidence" value="ECO:0007669"/>
    <property type="project" value="InterPro"/>
</dbReference>
<feature type="domain" description="CCHC-type" evidence="4">
    <location>
        <begin position="655"/>
        <end position="668"/>
    </location>
</feature>
<feature type="region of interest" description="Disordered" evidence="3">
    <location>
        <begin position="216"/>
        <end position="295"/>
    </location>
</feature>
<dbReference type="GO" id="GO:0008270">
    <property type="term" value="F:zinc ion binding"/>
    <property type="evidence" value="ECO:0007669"/>
    <property type="project" value="UniProtKB-KW"/>
</dbReference>
<comment type="caution">
    <text evidence="5">The sequence shown here is derived from an EMBL/GenBank/DDBJ whole genome shotgun (WGS) entry which is preliminary data.</text>
</comment>
<dbReference type="OrthoDB" id="4230923at2759"/>
<evidence type="ECO:0000256" key="2">
    <source>
        <dbReference type="SAM" id="Coils"/>
    </source>
</evidence>
<evidence type="ECO:0000256" key="1">
    <source>
        <dbReference type="PROSITE-ProRule" id="PRU00047"/>
    </source>
</evidence>
<keyword evidence="6" id="KW-1185">Reference proteome</keyword>
<feature type="region of interest" description="Disordered" evidence="3">
    <location>
        <begin position="20"/>
        <end position="66"/>
    </location>
</feature>
<keyword evidence="1" id="KW-0862">Zinc</keyword>
<evidence type="ECO:0000313" key="6">
    <source>
        <dbReference type="Proteomes" id="UP000499080"/>
    </source>
</evidence>